<dbReference type="HAMAP" id="MF_00235">
    <property type="entry name" value="Adenylate_kinase_Adk"/>
    <property type="match status" value="1"/>
</dbReference>
<organism evidence="9 10">
    <name type="scientific">Caldovatus sediminis</name>
    <dbReference type="NCBI Taxonomy" id="2041189"/>
    <lineage>
        <taxon>Bacteria</taxon>
        <taxon>Pseudomonadati</taxon>
        <taxon>Pseudomonadota</taxon>
        <taxon>Alphaproteobacteria</taxon>
        <taxon>Acetobacterales</taxon>
        <taxon>Roseomonadaceae</taxon>
        <taxon>Caldovatus</taxon>
    </lineage>
</organism>
<evidence type="ECO:0000256" key="7">
    <source>
        <dbReference type="RuleBase" id="RU003331"/>
    </source>
</evidence>
<dbReference type="SUPFAM" id="SSF57774">
    <property type="entry name" value="Microbial and mitochondrial ADK, insert 'zinc finger' domain"/>
    <property type="match status" value="1"/>
</dbReference>
<dbReference type="RefSeq" id="WP_188901562.1">
    <property type="nucleotide sequence ID" value="NZ_BMKS01000009.1"/>
</dbReference>
<dbReference type="GO" id="GO:0008270">
    <property type="term" value="F:zinc ion binding"/>
    <property type="evidence" value="ECO:0007669"/>
    <property type="project" value="UniProtKB-UniRule"/>
</dbReference>
<protein>
    <recommendedName>
        <fullName evidence="5 7">Adenylate kinase</fullName>
        <shortName evidence="5">AK</shortName>
        <ecNumber evidence="5 7">2.7.4.3</ecNumber>
    </recommendedName>
    <alternativeName>
        <fullName evidence="5">ATP-AMP transphosphorylase</fullName>
    </alternativeName>
    <alternativeName>
        <fullName evidence="5">ATP:AMP phosphotransferase</fullName>
    </alternativeName>
    <alternativeName>
        <fullName evidence="5">Adenylate monophosphate kinase</fullName>
    </alternativeName>
</protein>
<feature type="binding site" evidence="5">
    <location>
        <position position="133"/>
    </location>
    <ligand>
        <name>Zn(2+)</name>
        <dbReference type="ChEBI" id="CHEBI:29105"/>
        <note>structural</note>
    </ligand>
</feature>
<dbReference type="GO" id="GO:0004017">
    <property type="term" value="F:AMP kinase activity"/>
    <property type="evidence" value="ECO:0007669"/>
    <property type="project" value="UniProtKB-UniRule"/>
</dbReference>
<comment type="catalytic activity">
    <reaction evidence="5 7">
        <text>AMP + ATP = 2 ADP</text>
        <dbReference type="Rhea" id="RHEA:12973"/>
        <dbReference type="ChEBI" id="CHEBI:30616"/>
        <dbReference type="ChEBI" id="CHEBI:456215"/>
        <dbReference type="ChEBI" id="CHEBI:456216"/>
        <dbReference type="EC" id="2.7.4.3"/>
    </reaction>
</comment>
<dbReference type="NCBIfam" id="TIGR01351">
    <property type="entry name" value="adk"/>
    <property type="match status" value="1"/>
</dbReference>
<dbReference type="InterPro" id="IPR007862">
    <property type="entry name" value="Adenylate_kinase_lid-dom"/>
</dbReference>
<reference evidence="9 10" key="1">
    <citation type="journal article" date="2014" name="Int. J. Syst. Evol. Microbiol.">
        <title>Complete genome sequence of Corynebacterium casei LMG S-19264T (=DSM 44701T), isolated from a smear-ripened cheese.</title>
        <authorList>
            <consortium name="US DOE Joint Genome Institute (JGI-PGF)"/>
            <person name="Walter F."/>
            <person name="Albersmeier A."/>
            <person name="Kalinowski J."/>
            <person name="Ruckert C."/>
        </authorList>
    </citation>
    <scope>NUCLEOTIDE SEQUENCE [LARGE SCALE GENOMIC DNA]</scope>
    <source>
        <strain evidence="9 10">CGMCC 1.16330</strain>
    </source>
</reference>
<dbReference type="GO" id="GO:0005737">
    <property type="term" value="C:cytoplasm"/>
    <property type="evidence" value="ECO:0007669"/>
    <property type="project" value="UniProtKB-SubCell"/>
</dbReference>
<dbReference type="EMBL" id="BMKS01000009">
    <property type="protein sequence ID" value="GGG40121.1"/>
    <property type="molecule type" value="Genomic_DNA"/>
</dbReference>
<dbReference type="InterPro" id="IPR033690">
    <property type="entry name" value="Adenylat_kinase_CS"/>
</dbReference>
<feature type="binding site" evidence="5">
    <location>
        <position position="161"/>
    </location>
    <ligand>
        <name>AMP</name>
        <dbReference type="ChEBI" id="CHEBI:456215"/>
    </ligand>
</feature>
<feature type="binding site" evidence="5">
    <location>
        <position position="130"/>
    </location>
    <ligand>
        <name>Zn(2+)</name>
        <dbReference type="ChEBI" id="CHEBI:29105"/>
        <note>structural</note>
    </ligand>
</feature>
<feature type="binding site" evidence="5">
    <location>
        <position position="150"/>
    </location>
    <ligand>
        <name>Zn(2+)</name>
        <dbReference type="ChEBI" id="CHEBI:29105"/>
        <note>structural</note>
    </ligand>
</feature>
<keyword evidence="5" id="KW-0479">Metal-binding</keyword>
<gene>
    <name evidence="5 9" type="primary">adk</name>
    <name evidence="9" type="ORF">GCM10010964_29670</name>
</gene>
<dbReference type="InterPro" id="IPR027417">
    <property type="entry name" value="P-loop_NTPase"/>
</dbReference>
<dbReference type="InterPro" id="IPR036193">
    <property type="entry name" value="ADK_active_lid_dom_sf"/>
</dbReference>
<evidence type="ECO:0000313" key="9">
    <source>
        <dbReference type="EMBL" id="GGG40121.1"/>
    </source>
</evidence>
<dbReference type="PANTHER" id="PTHR23359">
    <property type="entry name" value="NUCLEOTIDE KINASE"/>
    <property type="match status" value="1"/>
</dbReference>
<feature type="binding site" evidence="5">
    <location>
        <position position="200"/>
    </location>
    <ligand>
        <name>ATP</name>
        <dbReference type="ChEBI" id="CHEBI:30616"/>
    </ligand>
</feature>
<feature type="binding site" evidence="5">
    <location>
        <begin position="57"/>
        <end position="59"/>
    </location>
    <ligand>
        <name>AMP</name>
        <dbReference type="ChEBI" id="CHEBI:456215"/>
    </ligand>
</feature>
<comment type="similarity">
    <text evidence="5 6">Belongs to the adenylate kinase family.</text>
</comment>
<dbReference type="InterPro" id="IPR000850">
    <property type="entry name" value="Adenylat/UMP-CMP_kin"/>
</dbReference>
<feature type="region of interest" description="NMP" evidence="5">
    <location>
        <begin position="30"/>
        <end position="59"/>
    </location>
</feature>
<dbReference type="SUPFAM" id="SSF52540">
    <property type="entry name" value="P-loop containing nucleoside triphosphate hydrolases"/>
    <property type="match status" value="1"/>
</dbReference>
<keyword evidence="2 5" id="KW-0545">Nucleotide biosynthesis</keyword>
<accession>A0A8J2ZD67</accession>
<evidence type="ECO:0000256" key="2">
    <source>
        <dbReference type="ARBA" id="ARBA00022727"/>
    </source>
</evidence>
<comment type="subcellular location">
    <subcellularLocation>
        <location evidence="5 7">Cytoplasm</location>
    </subcellularLocation>
</comment>
<sequence>MNLILLGPPGAGKGTQAKRLEDRYGIAQISTGDMLRAEVKSGSAIGREAKAIMERGELVPDAIITAMLAARVARPDCAQGFVLDGFPRTVPQAEALDLMLREKGLALDHVIELQVDDAALVERISGRFTCARCGEGYHDRFKRPRTPGVCDVCGGTEFVRRADDKAETVKARLDAYHRQTAPLLPYYAAQGKLRVVDGMAPMEEVARQIDAILEGGGRAPGPPPTQT</sequence>
<evidence type="ECO:0000256" key="6">
    <source>
        <dbReference type="RuleBase" id="RU003330"/>
    </source>
</evidence>
<comment type="function">
    <text evidence="5">Catalyzes the reversible transfer of the terminal phosphate group between ATP and AMP. Plays an important role in cellular energy homeostasis and in adenine nucleotide metabolism.</text>
</comment>
<keyword evidence="3 5" id="KW-0547">Nucleotide-binding</keyword>
<dbReference type="Pfam" id="PF05191">
    <property type="entry name" value="ADK_lid"/>
    <property type="match status" value="1"/>
</dbReference>
<dbReference type="NCBIfam" id="NF001381">
    <property type="entry name" value="PRK00279.1-3"/>
    <property type="match status" value="1"/>
</dbReference>
<dbReference type="Pfam" id="PF00406">
    <property type="entry name" value="ADK"/>
    <property type="match status" value="1"/>
</dbReference>
<name>A0A8J2ZD67_9PROT</name>
<feature type="binding site" evidence="5">
    <location>
        <position position="31"/>
    </location>
    <ligand>
        <name>AMP</name>
        <dbReference type="ChEBI" id="CHEBI:456215"/>
    </ligand>
</feature>
<dbReference type="InterPro" id="IPR006259">
    <property type="entry name" value="Adenyl_kin_sub"/>
</dbReference>
<dbReference type="GO" id="GO:0005524">
    <property type="term" value="F:ATP binding"/>
    <property type="evidence" value="ECO:0007669"/>
    <property type="project" value="UniProtKB-UniRule"/>
</dbReference>
<dbReference type="NCBIfam" id="NF011105">
    <property type="entry name" value="PRK14532.1"/>
    <property type="match status" value="1"/>
</dbReference>
<evidence type="ECO:0000256" key="1">
    <source>
        <dbReference type="ARBA" id="ARBA00022679"/>
    </source>
</evidence>
<keyword evidence="5" id="KW-0963">Cytoplasm</keyword>
<feature type="binding site" evidence="5">
    <location>
        <begin position="10"/>
        <end position="15"/>
    </location>
    <ligand>
        <name>ATP</name>
        <dbReference type="ChEBI" id="CHEBI:30616"/>
    </ligand>
</feature>
<comment type="pathway">
    <text evidence="5">Purine metabolism; AMP biosynthesis via salvage pathway; AMP from ADP: step 1/1.</text>
</comment>
<feature type="binding site" evidence="5">
    <location>
        <position position="92"/>
    </location>
    <ligand>
        <name>AMP</name>
        <dbReference type="ChEBI" id="CHEBI:456215"/>
    </ligand>
</feature>
<feature type="binding site" evidence="5">
    <location>
        <begin position="85"/>
        <end position="88"/>
    </location>
    <ligand>
        <name>AMP</name>
        <dbReference type="ChEBI" id="CHEBI:456215"/>
    </ligand>
</feature>
<dbReference type="Proteomes" id="UP000597507">
    <property type="component" value="Unassembled WGS sequence"/>
</dbReference>
<comment type="caution">
    <text evidence="9">The sequence shown here is derived from an EMBL/GenBank/DDBJ whole genome shotgun (WGS) entry which is preliminary data.</text>
</comment>
<keyword evidence="5 7" id="KW-0067">ATP-binding</keyword>
<feature type="binding site" evidence="5">
    <location>
        <position position="153"/>
    </location>
    <ligand>
        <name>Zn(2+)</name>
        <dbReference type="ChEBI" id="CHEBI:29105"/>
        <note>structural</note>
    </ligand>
</feature>
<dbReference type="UniPathway" id="UPA00588">
    <property type="reaction ID" value="UER00649"/>
</dbReference>
<dbReference type="NCBIfam" id="NF011100">
    <property type="entry name" value="PRK14527.1"/>
    <property type="match status" value="1"/>
</dbReference>
<dbReference type="NCBIfam" id="NF001380">
    <property type="entry name" value="PRK00279.1-2"/>
    <property type="match status" value="1"/>
</dbReference>
<evidence type="ECO:0000256" key="4">
    <source>
        <dbReference type="ARBA" id="ARBA00022777"/>
    </source>
</evidence>
<dbReference type="FunFam" id="3.40.50.300:FF:000106">
    <property type="entry name" value="Adenylate kinase mitochondrial"/>
    <property type="match status" value="1"/>
</dbReference>
<keyword evidence="4 5" id="KW-0418">Kinase</keyword>
<comment type="subunit">
    <text evidence="5 7">Monomer.</text>
</comment>
<dbReference type="AlphaFoldDB" id="A0A8J2ZD67"/>
<comment type="domain">
    <text evidence="5">Consists of three domains, a large central CORE domain and two small peripheral domains, NMPbind and LID, which undergo movements during catalysis. The LID domain closes over the site of phosphoryl transfer upon ATP binding. Assembling and dissambling the active center during each catalytic cycle provides an effective means to prevent ATP hydrolysis. Some bacteria have evolved a zinc-coordinating structure that stabilizes the LID domain.</text>
</comment>
<evidence type="ECO:0000256" key="3">
    <source>
        <dbReference type="ARBA" id="ARBA00022741"/>
    </source>
</evidence>
<dbReference type="PRINTS" id="PR00094">
    <property type="entry name" value="ADENYLTKNASE"/>
</dbReference>
<dbReference type="EC" id="2.7.4.3" evidence="5 7"/>
<dbReference type="GO" id="GO:0044209">
    <property type="term" value="P:AMP salvage"/>
    <property type="evidence" value="ECO:0007669"/>
    <property type="project" value="UniProtKB-UniRule"/>
</dbReference>
<feature type="domain" description="Adenylate kinase active site lid" evidence="8">
    <location>
        <begin position="127"/>
        <end position="163"/>
    </location>
</feature>
<keyword evidence="5" id="KW-0862">Zinc</keyword>
<feature type="binding site" evidence="5">
    <location>
        <position position="36"/>
    </location>
    <ligand>
        <name>AMP</name>
        <dbReference type="ChEBI" id="CHEBI:456215"/>
    </ligand>
</feature>
<evidence type="ECO:0000259" key="8">
    <source>
        <dbReference type="Pfam" id="PF05191"/>
    </source>
</evidence>
<evidence type="ECO:0000313" key="10">
    <source>
        <dbReference type="Proteomes" id="UP000597507"/>
    </source>
</evidence>
<proteinExistence type="inferred from homology"/>
<dbReference type="PROSITE" id="PS00113">
    <property type="entry name" value="ADENYLATE_KINASE"/>
    <property type="match status" value="1"/>
</dbReference>
<feature type="binding site" evidence="5">
    <location>
        <position position="172"/>
    </location>
    <ligand>
        <name>AMP</name>
        <dbReference type="ChEBI" id="CHEBI:456215"/>
    </ligand>
</feature>
<keyword evidence="1 5" id="KW-0808">Transferase</keyword>
<dbReference type="CDD" id="cd01428">
    <property type="entry name" value="ADK"/>
    <property type="match status" value="1"/>
</dbReference>
<keyword evidence="10" id="KW-1185">Reference proteome</keyword>
<dbReference type="Gene3D" id="3.40.50.300">
    <property type="entry name" value="P-loop containing nucleotide triphosphate hydrolases"/>
    <property type="match status" value="1"/>
</dbReference>
<evidence type="ECO:0000256" key="5">
    <source>
        <dbReference type="HAMAP-Rule" id="MF_00235"/>
    </source>
</evidence>
<feature type="binding site" evidence="5">
    <location>
        <position position="127"/>
    </location>
    <ligand>
        <name>ATP</name>
        <dbReference type="ChEBI" id="CHEBI:30616"/>
    </ligand>
</feature>
<comment type="caution">
    <text evidence="5">Lacks conserved residue(s) required for the propagation of feature annotation.</text>
</comment>